<protein>
    <submittedName>
        <fullName evidence="2">Uncharacterized protein</fullName>
    </submittedName>
</protein>
<reference evidence="3" key="1">
    <citation type="journal article" date="2020" name="Stud. Mycol.">
        <title>101 Dothideomycetes genomes: A test case for predicting lifestyles and emergence of pathogens.</title>
        <authorList>
            <person name="Haridas S."/>
            <person name="Albert R."/>
            <person name="Binder M."/>
            <person name="Bloem J."/>
            <person name="LaButti K."/>
            <person name="Salamov A."/>
            <person name="Andreopoulos B."/>
            <person name="Baker S."/>
            <person name="Barry K."/>
            <person name="Bills G."/>
            <person name="Bluhm B."/>
            <person name="Cannon C."/>
            <person name="Castanera R."/>
            <person name="Culley D."/>
            <person name="Daum C."/>
            <person name="Ezra D."/>
            <person name="Gonzalez J."/>
            <person name="Henrissat B."/>
            <person name="Kuo A."/>
            <person name="Liang C."/>
            <person name="Lipzen A."/>
            <person name="Lutzoni F."/>
            <person name="Magnuson J."/>
            <person name="Mondo S."/>
            <person name="Nolan M."/>
            <person name="Ohm R."/>
            <person name="Pangilinan J."/>
            <person name="Park H.-J."/>
            <person name="Ramirez L."/>
            <person name="Alfaro M."/>
            <person name="Sun H."/>
            <person name="Tritt A."/>
            <person name="Yoshinaga Y."/>
            <person name="Zwiers L.-H."/>
            <person name="Turgeon B."/>
            <person name="Goodwin S."/>
            <person name="Spatafora J."/>
            <person name="Crous P."/>
            <person name="Grigoriev I."/>
        </authorList>
    </citation>
    <scope>NUCLEOTIDE SEQUENCE [LARGE SCALE GENOMIC DNA]</scope>
    <source>
        <strain evidence="3">CECT 20119</strain>
    </source>
</reference>
<sequence>MPPQTKHRSTLQTPSTRVAPLQHHPCTRPFHNHSMHNRRDASTFYIQSDPFPTRKTKHTPISHYLVSLHLRAVVTRRPSQVTATLETLHLSKPCVERSTVPLLRLSRAPLRNELLHQSLFSNKTGTPLKPEDAVCPQQNYTFFLGGSHEPGTPPTHRDALEAGTTIRTEPSISQAMIGTAHQTNPNGPAAIPHVDPERPQTSSLLQSTNKTLHRTLRATESHLPVSWHPGPCAAYPSRLRDLHGPVRPSKMPFSNTEKAFGARKSEPTHCRPSVSGVVPGPRDVWRSITAGPSARCAFCQSYVDLFLM</sequence>
<evidence type="ECO:0000256" key="1">
    <source>
        <dbReference type="SAM" id="MobiDB-lite"/>
    </source>
</evidence>
<evidence type="ECO:0000313" key="2">
    <source>
        <dbReference type="EMBL" id="KAF2226803.1"/>
    </source>
</evidence>
<dbReference type="EMBL" id="ML992502">
    <property type="protein sequence ID" value="KAF2226803.1"/>
    <property type="molecule type" value="Genomic_DNA"/>
</dbReference>
<accession>A0A6A6GN80</accession>
<organism evidence="2 3">
    <name type="scientific">Elsinoe ampelina</name>
    <dbReference type="NCBI Taxonomy" id="302913"/>
    <lineage>
        <taxon>Eukaryota</taxon>
        <taxon>Fungi</taxon>
        <taxon>Dikarya</taxon>
        <taxon>Ascomycota</taxon>
        <taxon>Pezizomycotina</taxon>
        <taxon>Dothideomycetes</taxon>
        <taxon>Dothideomycetidae</taxon>
        <taxon>Myriangiales</taxon>
        <taxon>Elsinoaceae</taxon>
        <taxon>Elsinoe</taxon>
    </lineage>
</organism>
<dbReference type="Proteomes" id="UP000799538">
    <property type="component" value="Unassembled WGS sequence"/>
</dbReference>
<keyword evidence="3" id="KW-1185">Reference proteome</keyword>
<feature type="region of interest" description="Disordered" evidence="1">
    <location>
        <begin position="1"/>
        <end position="35"/>
    </location>
</feature>
<gene>
    <name evidence="2" type="ORF">BDZ85DRAFT_54771</name>
</gene>
<name>A0A6A6GN80_9PEZI</name>
<dbReference type="AlphaFoldDB" id="A0A6A6GN80"/>
<proteinExistence type="predicted"/>
<evidence type="ECO:0000313" key="3">
    <source>
        <dbReference type="Proteomes" id="UP000799538"/>
    </source>
</evidence>